<evidence type="ECO:0000256" key="1">
    <source>
        <dbReference type="PROSITE-ProRule" id="PRU00135"/>
    </source>
</evidence>
<feature type="region of interest" description="Disordered" evidence="2">
    <location>
        <begin position="48"/>
        <end position="82"/>
    </location>
</feature>
<dbReference type="InterPro" id="IPR000651">
    <property type="entry name" value="Ras-like_Gua-exchang_fac_N"/>
</dbReference>
<proteinExistence type="predicted"/>
<keyword evidence="1" id="KW-0344">Guanine-nucleotide releasing factor</keyword>
<name>A0A9Q1E3Y9_CONCO</name>
<dbReference type="GO" id="GO:0005085">
    <property type="term" value="F:guanyl-nucleotide exchange factor activity"/>
    <property type="evidence" value="ECO:0007669"/>
    <property type="project" value="UniProtKB-KW"/>
</dbReference>
<keyword evidence="5" id="KW-1185">Reference proteome</keyword>
<dbReference type="InterPro" id="IPR023578">
    <property type="entry name" value="Ras_GEF_dom_sf"/>
</dbReference>
<dbReference type="AlphaFoldDB" id="A0A9Q1E3Y9"/>
<organism evidence="4 5">
    <name type="scientific">Conger conger</name>
    <name type="common">Conger eel</name>
    <name type="synonym">Muraena conger</name>
    <dbReference type="NCBI Taxonomy" id="82655"/>
    <lineage>
        <taxon>Eukaryota</taxon>
        <taxon>Metazoa</taxon>
        <taxon>Chordata</taxon>
        <taxon>Craniata</taxon>
        <taxon>Vertebrata</taxon>
        <taxon>Euteleostomi</taxon>
        <taxon>Actinopterygii</taxon>
        <taxon>Neopterygii</taxon>
        <taxon>Teleostei</taxon>
        <taxon>Anguilliformes</taxon>
        <taxon>Congridae</taxon>
        <taxon>Conger</taxon>
    </lineage>
</organism>
<dbReference type="SUPFAM" id="SSF48366">
    <property type="entry name" value="Ras GEF"/>
    <property type="match status" value="1"/>
</dbReference>
<dbReference type="EMBL" id="JAFJMO010000001">
    <property type="protein sequence ID" value="KAJ8288864.1"/>
    <property type="molecule type" value="Genomic_DNA"/>
</dbReference>
<comment type="caution">
    <text evidence="4">The sequence shown here is derived from an EMBL/GenBank/DDBJ whole genome shotgun (WGS) entry which is preliminary data.</text>
</comment>
<feature type="domain" description="N-terminal Ras-GEF" evidence="3">
    <location>
        <begin position="98"/>
        <end position="168"/>
    </location>
</feature>
<evidence type="ECO:0000313" key="4">
    <source>
        <dbReference type="EMBL" id="KAJ8288864.1"/>
    </source>
</evidence>
<reference evidence="4" key="1">
    <citation type="journal article" date="2023" name="Science">
        <title>Genome structures resolve the early diversification of teleost fishes.</title>
        <authorList>
            <person name="Parey E."/>
            <person name="Louis A."/>
            <person name="Montfort J."/>
            <person name="Bouchez O."/>
            <person name="Roques C."/>
            <person name="Iampietro C."/>
            <person name="Lluch J."/>
            <person name="Castinel A."/>
            <person name="Donnadieu C."/>
            <person name="Desvignes T."/>
            <person name="Floi Bucao C."/>
            <person name="Jouanno E."/>
            <person name="Wen M."/>
            <person name="Mejri S."/>
            <person name="Dirks R."/>
            <person name="Jansen H."/>
            <person name="Henkel C."/>
            <person name="Chen W.J."/>
            <person name="Zahm M."/>
            <person name="Cabau C."/>
            <person name="Klopp C."/>
            <person name="Thompson A.W."/>
            <person name="Robinson-Rechavi M."/>
            <person name="Braasch I."/>
            <person name="Lecointre G."/>
            <person name="Bobe J."/>
            <person name="Postlethwait J.H."/>
            <person name="Berthelot C."/>
            <person name="Roest Crollius H."/>
            <person name="Guiguen Y."/>
        </authorList>
    </citation>
    <scope>NUCLEOTIDE SEQUENCE</scope>
    <source>
        <strain evidence="4">Concon-B</strain>
    </source>
</reference>
<gene>
    <name evidence="4" type="ORF">COCON_G00015230</name>
</gene>
<accession>A0A9Q1E3Y9</accession>
<protein>
    <recommendedName>
        <fullName evidence="3">N-terminal Ras-GEF domain-containing protein</fullName>
    </recommendedName>
</protein>
<dbReference type="Proteomes" id="UP001152803">
    <property type="component" value="Unassembled WGS sequence"/>
</dbReference>
<evidence type="ECO:0000313" key="5">
    <source>
        <dbReference type="Proteomes" id="UP001152803"/>
    </source>
</evidence>
<dbReference type="Gene3D" id="1.20.870.10">
    <property type="entry name" value="Son of sevenless (SoS) protein Chain: S domain 1"/>
    <property type="match status" value="1"/>
</dbReference>
<evidence type="ECO:0000256" key="2">
    <source>
        <dbReference type="SAM" id="MobiDB-lite"/>
    </source>
</evidence>
<evidence type="ECO:0000259" key="3">
    <source>
        <dbReference type="PROSITE" id="PS50212"/>
    </source>
</evidence>
<sequence>MVSEHSRDRARYDKHIVRRAGMDSLVAPLVAQYLTMGYQSKENDQCGNASLGTSGKEKENARLSSGCPSASKVASHLRPHRNRPSLAQITQVKVMMSLGQFTKGASWEELLQACVQSFDAEGSLCRSNHLLHITLTMHRLLMSSHDLLEKLITLYPSTNRQTSSEIWQ</sequence>
<dbReference type="PROSITE" id="PS50212">
    <property type="entry name" value="RASGEF_NTER"/>
    <property type="match status" value="1"/>
</dbReference>
<dbReference type="OrthoDB" id="8744824at2759"/>